<accession>A0A2K6KJ11</accession>
<dbReference type="Proteomes" id="UP000233180">
    <property type="component" value="Unassembled WGS sequence"/>
</dbReference>
<name>A0A2K6KJ11_RHIBE</name>
<evidence type="ECO:0000313" key="1">
    <source>
        <dbReference type="Ensembl" id="ENSRBIP00000011247.1"/>
    </source>
</evidence>
<keyword evidence="2" id="KW-1185">Reference proteome</keyword>
<reference evidence="1 2" key="1">
    <citation type="submission" date="2016-06" db="EMBL/GenBank/DDBJ databases">
        <title>Genome of Rhinopithecus bieti.</title>
        <authorList>
            <person name="Wu"/>
            <person name="C.-I. and Zhang"/>
            <person name="Y."/>
        </authorList>
    </citation>
    <scope>NUCLEOTIDE SEQUENCE</scope>
</reference>
<sequence>MESIKEIKWFRFTYTLGKPHSWESFGRRYLFKMVHSSRFLFLFWLNVSLTV</sequence>
<organism evidence="1 2">
    <name type="scientific">Rhinopithecus bieti</name>
    <name type="common">Black snub-nosed monkey</name>
    <name type="synonym">Pygathrix bieti</name>
    <dbReference type="NCBI Taxonomy" id="61621"/>
    <lineage>
        <taxon>Eukaryota</taxon>
        <taxon>Metazoa</taxon>
        <taxon>Chordata</taxon>
        <taxon>Craniata</taxon>
        <taxon>Vertebrata</taxon>
        <taxon>Euteleostomi</taxon>
        <taxon>Mammalia</taxon>
        <taxon>Eutheria</taxon>
        <taxon>Euarchontoglires</taxon>
        <taxon>Primates</taxon>
        <taxon>Haplorrhini</taxon>
        <taxon>Catarrhini</taxon>
        <taxon>Cercopithecidae</taxon>
        <taxon>Colobinae</taxon>
        <taxon>Rhinopithecus</taxon>
    </lineage>
</organism>
<reference evidence="1" key="2">
    <citation type="submission" date="2025-08" db="UniProtKB">
        <authorList>
            <consortium name="Ensembl"/>
        </authorList>
    </citation>
    <scope>IDENTIFICATION</scope>
</reference>
<reference evidence="1" key="3">
    <citation type="submission" date="2025-09" db="UniProtKB">
        <authorList>
            <consortium name="Ensembl"/>
        </authorList>
    </citation>
    <scope>IDENTIFICATION</scope>
</reference>
<proteinExistence type="predicted"/>
<dbReference type="Ensembl" id="ENSRBIT00000034901.1">
    <property type="protein sequence ID" value="ENSRBIP00000011247.1"/>
    <property type="gene ID" value="ENSRBIG00000029500.1"/>
</dbReference>
<dbReference type="AlphaFoldDB" id="A0A2K6KJ11"/>
<evidence type="ECO:0000313" key="2">
    <source>
        <dbReference type="Proteomes" id="UP000233180"/>
    </source>
</evidence>
<dbReference type="GeneTree" id="ENSGT00910000148912"/>
<protein>
    <submittedName>
        <fullName evidence="1">Uncharacterized protein</fullName>
    </submittedName>
</protein>